<keyword evidence="3 7" id="KW-0812">Transmembrane</keyword>
<sequence>MLTWMQHTGVHSDFPGDLKRLSGHQMAGLRSGDHDKEGRNWPHGSACSRAPHSVMDRARRQQALTLLPIWLAFALSLTAVSSSYWCEGARKVTKPLCLDQLHGKNCIHFRRSNSSYGSKDESQVVLYIWEIGDDKFIQRRLHVGLWESCEENLNSTGERCRSFRSVVPTEEQGVLWLCIGAEVLVVFLILTSAILLGSRMSCYSCGFNWLKVDASIAILMVFAGTLRQHQ</sequence>
<comment type="caution">
    <text evidence="8">The sequence shown here is derived from an EMBL/GenBank/DDBJ whole genome shotgun (WGS) entry which is preliminary data.</text>
</comment>
<evidence type="ECO:0000256" key="4">
    <source>
        <dbReference type="ARBA" id="ARBA00022989"/>
    </source>
</evidence>
<comment type="subcellular location">
    <subcellularLocation>
        <location evidence="1">Membrane</location>
        <topology evidence="1">Multi-pass membrane protein</topology>
    </subcellularLocation>
</comment>
<evidence type="ECO:0000256" key="7">
    <source>
        <dbReference type="SAM" id="Phobius"/>
    </source>
</evidence>
<evidence type="ECO:0000313" key="8">
    <source>
        <dbReference type="EMBL" id="KAF7473493.1"/>
    </source>
</evidence>
<keyword evidence="4 7" id="KW-1133">Transmembrane helix</keyword>
<dbReference type="EMBL" id="WJEC01006428">
    <property type="protein sequence ID" value="KAF7473493.1"/>
    <property type="molecule type" value="Genomic_DNA"/>
</dbReference>
<dbReference type="InterPro" id="IPR012478">
    <property type="entry name" value="GSG-1"/>
</dbReference>
<evidence type="ECO:0000256" key="2">
    <source>
        <dbReference type="ARBA" id="ARBA00007425"/>
    </source>
</evidence>
<protein>
    <submittedName>
        <fullName evidence="8">Uncharacterized protein</fullName>
    </submittedName>
</protein>
<evidence type="ECO:0000256" key="6">
    <source>
        <dbReference type="SAM" id="MobiDB-lite"/>
    </source>
</evidence>
<comment type="similarity">
    <text evidence="2">Belongs to the GSG1 family.</text>
</comment>
<feature type="region of interest" description="Disordered" evidence="6">
    <location>
        <begin position="27"/>
        <end position="49"/>
    </location>
</feature>
<dbReference type="PANTHER" id="PTHR10671">
    <property type="entry name" value="EPITHELIAL MEMBRANE PROTEIN-RELATED"/>
    <property type="match status" value="1"/>
</dbReference>
<dbReference type="Gene3D" id="1.20.140.150">
    <property type="match status" value="1"/>
</dbReference>
<dbReference type="PANTHER" id="PTHR10671:SF40">
    <property type="entry name" value="GERM CELL-SPECIFIC GENE 1-LIKE PROTEIN 2"/>
    <property type="match status" value="1"/>
</dbReference>
<name>A0A834Q8F4_MARMO</name>
<feature type="transmembrane region" description="Helical" evidence="7">
    <location>
        <begin position="208"/>
        <end position="226"/>
    </location>
</feature>
<keyword evidence="5 7" id="KW-0472">Membrane</keyword>
<feature type="transmembrane region" description="Helical" evidence="7">
    <location>
        <begin position="174"/>
        <end position="196"/>
    </location>
</feature>
<reference evidence="8" key="1">
    <citation type="submission" date="2020-08" db="EMBL/GenBank/DDBJ databases">
        <authorList>
            <person name="Shumante A."/>
            <person name="Zimin A.V."/>
            <person name="Puiu D."/>
            <person name="Salzberg S.L."/>
        </authorList>
    </citation>
    <scope>NUCLEOTIDE SEQUENCE</scope>
    <source>
        <strain evidence="8">WC2-LM</strain>
        <tissue evidence="8">Liver</tissue>
    </source>
</reference>
<evidence type="ECO:0000256" key="1">
    <source>
        <dbReference type="ARBA" id="ARBA00004141"/>
    </source>
</evidence>
<dbReference type="GO" id="GO:0005886">
    <property type="term" value="C:plasma membrane"/>
    <property type="evidence" value="ECO:0007669"/>
    <property type="project" value="TreeGrafter"/>
</dbReference>
<dbReference type="AlphaFoldDB" id="A0A834Q8F4"/>
<evidence type="ECO:0000256" key="5">
    <source>
        <dbReference type="ARBA" id="ARBA00023136"/>
    </source>
</evidence>
<evidence type="ECO:0000313" key="9">
    <source>
        <dbReference type="Proteomes" id="UP000662637"/>
    </source>
</evidence>
<organism evidence="8 9">
    <name type="scientific">Marmota monax</name>
    <name type="common">Woodchuck</name>
    <dbReference type="NCBI Taxonomy" id="9995"/>
    <lineage>
        <taxon>Eukaryota</taxon>
        <taxon>Metazoa</taxon>
        <taxon>Chordata</taxon>
        <taxon>Craniata</taxon>
        <taxon>Vertebrata</taxon>
        <taxon>Euteleostomi</taxon>
        <taxon>Mammalia</taxon>
        <taxon>Eutheria</taxon>
        <taxon>Euarchontoglires</taxon>
        <taxon>Glires</taxon>
        <taxon>Rodentia</taxon>
        <taxon>Sciuromorpha</taxon>
        <taxon>Sciuridae</taxon>
        <taxon>Xerinae</taxon>
        <taxon>Marmotini</taxon>
        <taxon>Marmota</taxon>
    </lineage>
</organism>
<proteinExistence type="inferred from homology"/>
<gene>
    <name evidence="8" type="ORF">GHT09_015931</name>
</gene>
<dbReference type="Proteomes" id="UP000662637">
    <property type="component" value="Unassembled WGS sequence"/>
</dbReference>
<feature type="transmembrane region" description="Helical" evidence="7">
    <location>
        <begin position="63"/>
        <end position="85"/>
    </location>
</feature>
<accession>A0A834Q8F4</accession>
<dbReference type="InterPro" id="IPR050579">
    <property type="entry name" value="PMP-22/EMP/MP20-like"/>
</dbReference>
<dbReference type="Pfam" id="PF07803">
    <property type="entry name" value="GSG-1"/>
    <property type="match status" value="1"/>
</dbReference>
<evidence type="ECO:0000256" key="3">
    <source>
        <dbReference type="ARBA" id="ARBA00022692"/>
    </source>
</evidence>
<feature type="compositionally biased region" description="Basic and acidic residues" evidence="6">
    <location>
        <begin position="31"/>
        <end position="40"/>
    </location>
</feature>